<feature type="signal peptide" evidence="1">
    <location>
        <begin position="1"/>
        <end position="23"/>
    </location>
</feature>
<reference evidence="2" key="1">
    <citation type="submission" date="2016-01" db="EMBL/GenBank/DDBJ databases">
        <authorList>
            <person name="Peeters C."/>
        </authorList>
    </citation>
    <scope>NUCLEOTIDE SEQUENCE [LARGE SCALE GENOMIC DNA]</scope>
    <source>
        <strain evidence="2">LMG 22937</strain>
    </source>
</reference>
<evidence type="ECO:0000313" key="3">
    <source>
        <dbReference type="Proteomes" id="UP000054925"/>
    </source>
</evidence>
<dbReference type="Proteomes" id="UP000054925">
    <property type="component" value="Unassembled WGS sequence"/>
</dbReference>
<keyword evidence="3" id="KW-1185">Reference proteome</keyword>
<evidence type="ECO:0008006" key="4">
    <source>
        <dbReference type="Google" id="ProtNLM"/>
    </source>
</evidence>
<proteinExistence type="predicted"/>
<gene>
    <name evidence="2" type="ORF">AWB67_04457</name>
</gene>
<keyword evidence="1" id="KW-0732">Signal</keyword>
<dbReference type="OrthoDB" id="6631372at2"/>
<evidence type="ECO:0000313" key="2">
    <source>
        <dbReference type="EMBL" id="SAL73526.1"/>
    </source>
</evidence>
<protein>
    <recommendedName>
        <fullName evidence="4">CS1 type fimbrial major subunit</fullName>
    </recommendedName>
</protein>
<feature type="chain" id="PRO_5011117990" description="CS1 type fimbrial major subunit" evidence="1">
    <location>
        <begin position="24"/>
        <end position="172"/>
    </location>
</feature>
<accession>A0A158JXF6</accession>
<organism evidence="2 3">
    <name type="scientific">Caballeronia terrestris</name>
    <dbReference type="NCBI Taxonomy" id="1226301"/>
    <lineage>
        <taxon>Bacteria</taxon>
        <taxon>Pseudomonadati</taxon>
        <taxon>Pseudomonadota</taxon>
        <taxon>Betaproteobacteria</taxon>
        <taxon>Burkholderiales</taxon>
        <taxon>Burkholderiaceae</taxon>
        <taxon>Caballeronia</taxon>
    </lineage>
</organism>
<comment type="caution">
    <text evidence="2">The sequence shown here is derived from an EMBL/GenBank/DDBJ whole genome shotgun (WGS) entry which is preliminary data.</text>
</comment>
<name>A0A158JXF6_9BURK</name>
<sequence>MKKLLAVTSLIAIGAVAASAVHAETISQDLQVRAVVPAGDFYVNPASGWPTTPVQMGWDSVNERFTDYNLPLRMKNSLQTSGANPVAQGKIKASLGYPTVLTNGTDNMPVAVKVSSESKATPVVLTTTPQEVYANPAGAEENGNLNLSVNNVGTPVPGTYNGVAALIFDSAL</sequence>
<dbReference type="EMBL" id="FCOL02000029">
    <property type="protein sequence ID" value="SAL73526.1"/>
    <property type="molecule type" value="Genomic_DNA"/>
</dbReference>
<dbReference type="AlphaFoldDB" id="A0A158JXF6"/>
<dbReference type="RefSeq" id="WP_125477638.1">
    <property type="nucleotide sequence ID" value="NZ_FCOL02000029.1"/>
</dbReference>
<dbReference type="Gene3D" id="2.60.40.2040">
    <property type="entry name" value="CFA/I fimbrial subunit E, pilin domain"/>
    <property type="match status" value="1"/>
</dbReference>
<evidence type="ECO:0000256" key="1">
    <source>
        <dbReference type="SAM" id="SignalP"/>
    </source>
</evidence>